<reference evidence="1 2" key="1">
    <citation type="journal article" date="2022" name="Nat. Ecol. Evol.">
        <title>A masculinizing supergene underlies an exaggerated male reproductive morph in a spider.</title>
        <authorList>
            <person name="Hendrickx F."/>
            <person name="De Corte Z."/>
            <person name="Sonet G."/>
            <person name="Van Belleghem S.M."/>
            <person name="Kostlbacher S."/>
            <person name="Vangestel C."/>
        </authorList>
    </citation>
    <scope>NUCLEOTIDE SEQUENCE [LARGE SCALE GENOMIC DNA]</scope>
    <source>
        <strain evidence="1">W744_W776</strain>
    </source>
</reference>
<comment type="caution">
    <text evidence="1">The sequence shown here is derived from an EMBL/GenBank/DDBJ whole genome shotgun (WGS) entry which is preliminary data.</text>
</comment>
<gene>
    <name evidence="1" type="ORF">JTE90_003032</name>
</gene>
<accession>A0AAV6VBV7</accession>
<sequence length="73" mass="8258">MCRQDVITRPSVMPKGFTAAPERQRAVAESQLELPEEVGRGWKEVVRGGSLRRPAAVVFIYLPILVHCYRTAY</sequence>
<evidence type="ECO:0000313" key="2">
    <source>
        <dbReference type="Proteomes" id="UP000827092"/>
    </source>
</evidence>
<evidence type="ECO:0000313" key="1">
    <source>
        <dbReference type="EMBL" id="KAG8194089.1"/>
    </source>
</evidence>
<dbReference type="EMBL" id="JAFNEN010000109">
    <property type="protein sequence ID" value="KAG8194089.1"/>
    <property type="molecule type" value="Genomic_DNA"/>
</dbReference>
<proteinExistence type="predicted"/>
<protein>
    <submittedName>
        <fullName evidence="1">Uncharacterized protein</fullName>
    </submittedName>
</protein>
<name>A0AAV6VBV7_9ARAC</name>
<keyword evidence="2" id="KW-1185">Reference proteome</keyword>
<dbReference type="AlphaFoldDB" id="A0AAV6VBV7"/>
<dbReference type="Proteomes" id="UP000827092">
    <property type="component" value="Unassembled WGS sequence"/>
</dbReference>
<organism evidence="1 2">
    <name type="scientific">Oedothorax gibbosus</name>
    <dbReference type="NCBI Taxonomy" id="931172"/>
    <lineage>
        <taxon>Eukaryota</taxon>
        <taxon>Metazoa</taxon>
        <taxon>Ecdysozoa</taxon>
        <taxon>Arthropoda</taxon>
        <taxon>Chelicerata</taxon>
        <taxon>Arachnida</taxon>
        <taxon>Araneae</taxon>
        <taxon>Araneomorphae</taxon>
        <taxon>Entelegynae</taxon>
        <taxon>Araneoidea</taxon>
        <taxon>Linyphiidae</taxon>
        <taxon>Erigoninae</taxon>
        <taxon>Oedothorax</taxon>
    </lineage>
</organism>